<reference evidence="1 2" key="2">
    <citation type="journal article" date="2016" name="Genome Announc.">
        <title>Draft Genome Sequence of Zhouia amylolytica AD3, Isolated from Tidal Flat Sediment.</title>
        <authorList>
            <person name="Jia B."/>
            <person name="Jin H.M."/>
            <person name="Lee H.J."/>
            <person name="Jeon C.O."/>
        </authorList>
    </citation>
    <scope>NUCLEOTIDE SEQUENCE [LARGE SCALE GENOMIC DNA]</scope>
    <source>
        <strain evidence="1 2">AD3</strain>
    </source>
</reference>
<reference evidence="2" key="1">
    <citation type="submission" date="2013-11" db="EMBL/GenBank/DDBJ databases">
        <title>Draft genome sequence from a member of Zhouia, isolated tidal flat.</title>
        <authorList>
            <person name="Jin H."/>
            <person name="Jeon C.O."/>
        </authorList>
    </citation>
    <scope>NUCLEOTIDE SEQUENCE [LARGE SCALE GENOMIC DNA]</scope>
    <source>
        <strain evidence="2">AD3</strain>
    </source>
</reference>
<protein>
    <submittedName>
        <fullName evidence="1">Uncharacterized protein</fullName>
    </submittedName>
</protein>
<evidence type="ECO:0000313" key="2">
    <source>
        <dbReference type="Proteomes" id="UP000018850"/>
    </source>
</evidence>
<keyword evidence="2" id="KW-1185">Reference proteome</keyword>
<dbReference type="Proteomes" id="UP000018850">
    <property type="component" value="Unassembled WGS sequence"/>
</dbReference>
<gene>
    <name evidence="1" type="ORF">P278_06100</name>
</gene>
<evidence type="ECO:0000313" key="1">
    <source>
        <dbReference type="EMBL" id="ETN96531.1"/>
    </source>
</evidence>
<proteinExistence type="predicted"/>
<dbReference type="EMBL" id="AYXY01000002">
    <property type="protein sequence ID" value="ETN96531.1"/>
    <property type="molecule type" value="Genomic_DNA"/>
</dbReference>
<dbReference type="AlphaFoldDB" id="W2USS4"/>
<sequence length="37" mass="4154">MGIFIRFSCDIKILKNTVLKEKESVYFSGDDTPSITG</sequence>
<name>W2USS4_9FLAO</name>
<organism evidence="1 2">
    <name type="scientific">Zhouia amylolytica AD3</name>
    <dbReference type="NCBI Taxonomy" id="1286632"/>
    <lineage>
        <taxon>Bacteria</taxon>
        <taxon>Pseudomonadati</taxon>
        <taxon>Bacteroidota</taxon>
        <taxon>Flavobacteriia</taxon>
        <taxon>Flavobacteriales</taxon>
        <taxon>Flavobacteriaceae</taxon>
        <taxon>Zhouia</taxon>
    </lineage>
</organism>
<comment type="caution">
    <text evidence="1">The sequence shown here is derived from an EMBL/GenBank/DDBJ whole genome shotgun (WGS) entry which is preliminary data.</text>
</comment>
<accession>W2USS4</accession>